<evidence type="ECO:0000256" key="5">
    <source>
        <dbReference type="ARBA" id="ARBA00022617"/>
    </source>
</evidence>
<evidence type="ECO:0000256" key="7">
    <source>
        <dbReference type="ARBA" id="ARBA00022723"/>
    </source>
</evidence>
<evidence type="ECO:0000256" key="6">
    <source>
        <dbReference type="ARBA" id="ARBA00022692"/>
    </source>
</evidence>
<comment type="subunit">
    <text evidence="11">Part of an enzyme complex containing four subunits: a flavoprotein, an iron-sulfur protein, plus two membrane-anchoring proteins, SdhC and SdhD. The complex can form homotrimers.</text>
</comment>
<protein>
    <recommendedName>
        <fullName evidence="4">Succinate dehydrogenase cytochrome b556 subunit</fullName>
    </recommendedName>
</protein>
<evidence type="ECO:0000256" key="2">
    <source>
        <dbReference type="ARBA" id="ARBA00004370"/>
    </source>
</evidence>
<dbReference type="OrthoDB" id="8964564at2"/>
<feature type="transmembrane region" description="Helical" evidence="13">
    <location>
        <begin position="93"/>
        <end position="111"/>
    </location>
</feature>
<feature type="binding site" description="axial binding residue" evidence="12">
    <location>
        <position position="72"/>
    </location>
    <ligand>
        <name>heme</name>
        <dbReference type="ChEBI" id="CHEBI:30413"/>
        <note>ligand shared with second transmembrane subunit</note>
    </ligand>
    <ligandPart>
        <name>Fe</name>
        <dbReference type="ChEBI" id="CHEBI:18248"/>
    </ligandPart>
</feature>
<proteinExistence type="inferred from homology"/>
<feature type="transmembrane region" description="Helical" evidence="13">
    <location>
        <begin position="21"/>
        <end position="43"/>
    </location>
</feature>
<evidence type="ECO:0000256" key="1">
    <source>
        <dbReference type="ARBA" id="ARBA00004050"/>
    </source>
</evidence>
<feature type="transmembrane region" description="Helical" evidence="13">
    <location>
        <begin position="63"/>
        <end position="81"/>
    </location>
</feature>
<dbReference type="GO" id="GO:0006099">
    <property type="term" value="P:tricarboxylic acid cycle"/>
    <property type="evidence" value="ECO:0007669"/>
    <property type="project" value="InterPro"/>
</dbReference>
<keyword evidence="6 13" id="KW-0812">Transmembrane</keyword>
<dbReference type="InterPro" id="IPR034804">
    <property type="entry name" value="SQR/QFR_C/D"/>
</dbReference>
<keyword evidence="15" id="KW-1185">Reference proteome</keyword>
<reference evidence="14 15" key="1">
    <citation type="journal article" date="2014" name="Genome Announc.">
        <title>Draft Genome Sequence of the Iron-Oxidizing, Acidophilic, and Halotolerant 'Thiobacillus prosperus' Type Strain DSM 5130.</title>
        <authorList>
            <person name="Ossandon F.J."/>
            <person name="Cardenas J.P."/>
            <person name="Corbett M."/>
            <person name="Quatrini R."/>
            <person name="Holmes D.S."/>
            <person name="Watkin E."/>
        </authorList>
    </citation>
    <scope>NUCLEOTIDE SEQUENCE [LARGE SCALE GENOMIC DNA]</scope>
    <source>
        <strain evidence="14 15">DSM 5130</strain>
    </source>
</reference>
<keyword evidence="10 13" id="KW-0472">Membrane</keyword>
<evidence type="ECO:0000256" key="11">
    <source>
        <dbReference type="ARBA" id="ARBA00025912"/>
    </source>
</evidence>
<comment type="function">
    <text evidence="1">Membrane-anchoring subunit of succinate dehydrogenase (SDH).</text>
</comment>
<sequence>MSAGTRLRRHASYRAFIVHRLSGLLLGVFLPIHLWVLASVVASTAGGHAPDWASNPWVRFGEGGLALLLSMHLAGGLRLLAIEFLPWRDWQKTAISVAVGASVLVALSYLLRAF</sequence>
<dbReference type="AlphaFoldDB" id="A0A1A6C8E8"/>
<dbReference type="GO" id="GO:0016020">
    <property type="term" value="C:membrane"/>
    <property type="evidence" value="ECO:0007669"/>
    <property type="project" value="UniProtKB-SubCell"/>
</dbReference>
<dbReference type="Proteomes" id="UP000029273">
    <property type="component" value="Unassembled WGS sequence"/>
</dbReference>
<evidence type="ECO:0000256" key="13">
    <source>
        <dbReference type="SAM" id="Phobius"/>
    </source>
</evidence>
<name>A0A1A6C8E8_9GAMM</name>
<dbReference type="Gene3D" id="1.20.1300.10">
    <property type="entry name" value="Fumarate reductase/succinate dehydrogenase, transmembrane subunit"/>
    <property type="match status" value="1"/>
</dbReference>
<dbReference type="Pfam" id="PF01127">
    <property type="entry name" value="Sdh_cyt"/>
    <property type="match status" value="1"/>
</dbReference>
<keyword evidence="5 12" id="KW-0349">Heme</keyword>
<dbReference type="SUPFAM" id="SSF81343">
    <property type="entry name" value="Fumarate reductase respiratory complex transmembrane subunits"/>
    <property type="match status" value="1"/>
</dbReference>
<evidence type="ECO:0000313" key="15">
    <source>
        <dbReference type="Proteomes" id="UP000029273"/>
    </source>
</evidence>
<comment type="cofactor">
    <cofactor evidence="12">
        <name>heme</name>
        <dbReference type="ChEBI" id="CHEBI:30413"/>
    </cofactor>
    <text evidence="12">The heme is bound between the two transmembrane subunits.</text>
</comment>
<dbReference type="InterPro" id="IPR014314">
    <property type="entry name" value="Succ_DH_cytb556"/>
</dbReference>
<keyword evidence="8 13" id="KW-1133">Transmembrane helix</keyword>
<comment type="subcellular location">
    <subcellularLocation>
        <location evidence="2">Membrane</location>
    </subcellularLocation>
</comment>
<dbReference type="EMBL" id="JQSG02000001">
    <property type="protein sequence ID" value="OBS10843.1"/>
    <property type="molecule type" value="Genomic_DNA"/>
</dbReference>
<evidence type="ECO:0000256" key="10">
    <source>
        <dbReference type="ARBA" id="ARBA00023136"/>
    </source>
</evidence>
<evidence type="ECO:0000256" key="12">
    <source>
        <dbReference type="PIRSR" id="PIRSR000178-1"/>
    </source>
</evidence>
<evidence type="ECO:0000256" key="9">
    <source>
        <dbReference type="ARBA" id="ARBA00023004"/>
    </source>
</evidence>
<comment type="similarity">
    <text evidence="3">Belongs to the cytochrome b560 family.</text>
</comment>
<keyword evidence="9 12" id="KW-0408">Iron</keyword>
<evidence type="ECO:0000313" key="14">
    <source>
        <dbReference type="EMBL" id="OBS10843.1"/>
    </source>
</evidence>
<evidence type="ECO:0000256" key="8">
    <source>
        <dbReference type="ARBA" id="ARBA00022989"/>
    </source>
</evidence>
<organism evidence="14 15">
    <name type="scientific">Acidihalobacter prosperus</name>
    <dbReference type="NCBI Taxonomy" id="160660"/>
    <lineage>
        <taxon>Bacteria</taxon>
        <taxon>Pseudomonadati</taxon>
        <taxon>Pseudomonadota</taxon>
        <taxon>Gammaproteobacteria</taxon>
        <taxon>Chromatiales</taxon>
        <taxon>Ectothiorhodospiraceae</taxon>
        <taxon>Acidihalobacter</taxon>
    </lineage>
</organism>
<dbReference type="PIRSF" id="PIRSF000178">
    <property type="entry name" value="SDH_cyt_b560"/>
    <property type="match status" value="1"/>
</dbReference>
<comment type="caution">
    <text evidence="14">The sequence shown here is derived from an EMBL/GenBank/DDBJ whole genome shotgun (WGS) entry which is preliminary data.</text>
</comment>
<keyword evidence="7 12" id="KW-0479">Metal-binding</keyword>
<evidence type="ECO:0000256" key="3">
    <source>
        <dbReference type="ARBA" id="ARBA00007244"/>
    </source>
</evidence>
<evidence type="ECO:0000256" key="4">
    <source>
        <dbReference type="ARBA" id="ARBA00020076"/>
    </source>
</evidence>
<dbReference type="InterPro" id="IPR000701">
    <property type="entry name" value="SuccDH_FuR_B_TM-su"/>
</dbReference>
<accession>A0A1A6C8E8</accession>
<gene>
    <name evidence="14" type="ORF">Thpro_020559</name>
</gene>
<dbReference type="RefSeq" id="WP_038086540.1">
    <property type="nucleotide sequence ID" value="NZ_JQSG02000001.1"/>
</dbReference>
<dbReference type="GO" id="GO:0009055">
    <property type="term" value="F:electron transfer activity"/>
    <property type="evidence" value="ECO:0007669"/>
    <property type="project" value="InterPro"/>
</dbReference>
<dbReference type="GO" id="GO:0046872">
    <property type="term" value="F:metal ion binding"/>
    <property type="evidence" value="ECO:0007669"/>
    <property type="project" value="UniProtKB-KW"/>
</dbReference>